<dbReference type="InterPro" id="IPR018483">
    <property type="entry name" value="Carb_kinase_FGGY_CS"/>
</dbReference>
<dbReference type="GO" id="GO:0005524">
    <property type="term" value="F:ATP binding"/>
    <property type="evidence" value="ECO:0007669"/>
    <property type="project" value="UniProtKB-KW"/>
</dbReference>
<protein>
    <submittedName>
        <fullName evidence="9">Xylulokinase</fullName>
    </submittedName>
</protein>
<dbReference type="EMBL" id="JNSL01000012">
    <property type="protein sequence ID" value="KGA21172.1"/>
    <property type="molecule type" value="Genomic_DNA"/>
</dbReference>
<dbReference type="AlphaFoldDB" id="A0A094QCM8"/>
<dbReference type="InterPro" id="IPR050406">
    <property type="entry name" value="FGGY_Carb_Kinase"/>
</dbReference>
<reference evidence="9" key="1">
    <citation type="submission" date="2014-06" db="EMBL/GenBank/DDBJ databases">
        <title>Key roles for freshwater Actinobacteria revealed by deep metagenomic sequencing.</title>
        <authorList>
            <person name="Ghai R."/>
            <person name="Mizuno C.M."/>
            <person name="Picazo A."/>
            <person name="Camacho A."/>
            <person name="Rodriguez-Valera F."/>
        </authorList>
    </citation>
    <scope>NUCLEOTIDE SEQUENCE</scope>
</reference>
<dbReference type="InterPro" id="IPR018485">
    <property type="entry name" value="FGGY_C"/>
</dbReference>
<dbReference type="SUPFAM" id="SSF53067">
    <property type="entry name" value="Actin-like ATPase domain"/>
    <property type="match status" value="2"/>
</dbReference>
<organism evidence="9">
    <name type="scientific">freshwater metagenome</name>
    <dbReference type="NCBI Taxonomy" id="449393"/>
    <lineage>
        <taxon>unclassified sequences</taxon>
        <taxon>metagenomes</taxon>
        <taxon>ecological metagenomes</taxon>
    </lineage>
</organism>
<evidence type="ECO:0000256" key="2">
    <source>
        <dbReference type="ARBA" id="ARBA00022679"/>
    </source>
</evidence>
<dbReference type="InterPro" id="IPR018484">
    <property type="entry name" value="FGGY_N"/>
</dbReference>
<evidence type="ECO:0000256" key="4">
    <source>
        <dbReference type="ARBA" id="ARBA00022777"/>
    </source>
</evidence>
<evidence type="ECO:0000259" key="7">
    <source>
        <dbReference type="Pfam" id="PF00370"/>
    </source>
</evidence>
<proteinExistence type="inferred from homology"/>
<name>A0A094QCM8_9ZZZZ</name>
<dbReference type="CDD" id="cd07809">
    <property type="entry name" value="ASKHA_NBD_FGGY_BaXK-like"/>
    <property type="match status" value="1"/>
</dbReference>
<dbReference type="PANTHER" id="PTHR43095:SF5">
    <property type="entry name" value="XYLULOSE KINASE"/>
    <property type="match status" value="1"/>
</dbReference>
<sequence>MTLVAGVDSSTQSCKVIIRDLETGDLVRQGTARHPEGTEVDPEAWWQALGEAIASAGGLDDVSAISIGGQQHGMVVLDHDGRVIRPALLWNDTRSATEATEIAAHFGAEEIARVTGSLPVASFTSTKLLWLRKHEPDNAARVAAVALPHDWLSWRLAGFGPAGQSERGPDLSALATDASDASGNGYFSPATKEYVPAVVKFVLGHLPVLPRIVAPGEVAYTTSAGLLIACGAGDNAAAALGVGAGPGDVVVSLGTSGTVFAVSDTYTSDPTGTIAGFASASGAALPLVCTLNAARVLDSFARLFEVSHDELGLLALEAEPGAEGIVLLPFFEGERTPNLPDATAQISGLTLGNHTRANLARAAIEGMLCGLGAGLDALRAAGVVSSRVFLVGGAAGNPAVAQIAAEIFGLPAVVPAPGEYVANGAAHQAAMLLLGHAPTWEINVISTVSRPKVEAISTAYARALSSFSGNG</sequence>
<dbReference type="GO" id="GO:0005997">
    <property type="term" value="P:xylulose metabolic process"/>
    <property type="evidence" value="ECO:0007669"/>
    <property type="project" value="InterPro"/>
</dbReference>
<dbReference type="PROSITE" id="PS00933">
    <property type="entry name" value="FGGY_KINASES_1"/>
    <property type="match status" value="1"/>
</dbReference>
<dbReference type="InterPro" id="IPR043129">
    <property type="entry name" value="ATPase_NBD"/>
</dbReference>
<keyword evidence="5" id="KW-0067">ATP-binding</keyword>
<dbReference type="PROSITE" id="PS00445">
    <property type="entry name" value="FGGY_KINASES_2"/>
    <property type="match status" value="1"/>
</dbReference>
<keyword evidence="1" id="KW-0859">Xylose metabolism</keyword>
<evidence type="ECO:0000256" key="5">
    <source>
        <dbReference type="ARBA" id="ARBA00022840"/>
    </source>
</evidence>
<keyword evidence="2" id="KW-0808">Transferase</keyword>
<evidence type="ECO:0000256" key="3">
    <source>
        <dbReference type="ARBA" id="ARBA00022741"/>
    </source>
</evidence>
<dbReference type="GO" id="GO:0042732">
    <property type="term" value="P:D-xylose metabolic process"/>
    <property type="evidence" value="ECO:0007669"/>
    <property type="project" value="UniProtKB-KW"/>
</dbReference>
<dbReference type="HAMAP" id="MF_02220">
    <property type="entry name" value="XylB"/>
    <property type="match status" value="1"/>
</dbReference>
<dbReference type="PANTHER" id="PTHR43095">
    <property type="entry name" value="SUGAR KINASE"/>
    <property type="match status" value="1"/>
</dbReference>
<keyword evidence="6" id="KW-0119">Carbohydrate metabolism</keyword>
<evidence type="ECO:0000256" key="1">
    <source>
        <dbReference type="ARBA" id="ARBA00022629"/>
    </source>
</evidence>
<feature type="domain" description="Carbohydrate kinase FGGY N-terminal" evidence="7">
    <location>
        <begin position="4"/>
        <end position="241"/>
    </location>
</feature>
<dbReference type="GO" id="GO:0004856">
    <property type="term" value="F:D-xylulokinase activity"/>
    <property type="evidence" value="ECO:0007669"/>
    <property type="project" value="InterPro"/>
</dbReference>
<dbReference type="Pfam" id="PF00370">
    <property type="entry name" value="FGGY_N"/>
    <property type="match status" value="1"/>
</dbReference>
<feature type="domain" description="Carbohydrate kinase FGGY C-terminal" evidence="8">
    <location>
        <begin position="250"/>
        <end position="431"/>
    </location>
</feature>
<keyword evidence="3" id="KW-0547">Nucleotide-binding</keyword>
<dbReference type="InterPro" id="IPR000577">
    <property type="entry name" value="Carb_kinase_FGGY"/>
</dbReference>
<dbReference type="NCBIfam" id="TIGR01312">
    <property type="entry name" value="XylB"/>
    <property type="match status" value="1"/>
</dbReference>
<evidence type="ECO:0000313" key="9">
    <source>
        <dbReference type="EMBL" id="KGA21172.1"/>
    </source>
</evidence>
<gene>
    <name evidence="9" type="ORF">GM51_3365</name>
</gene>
<evidence type="ECO:0000259" key="8">
    <source>
        <dbReference type="Pfam" id="PF02782"/>
    </source>
</evidence>
<comment type="caution">
    <text evidence="9">The sequence shown here is derived from an EMBL/GenBank/DDBJ whole genome shotgun (WGS) entry which is preliminary data.</text>
</comment>
<keyword evidence="4 9" id="KW-0418">Kinase</keyword>
<dbReference type="Gene3D" id="3.30.420.40">
    <property type="match status" value="2"/>
</dbReference>
<accession>A0A094QCM8</accession>
<dbReference type="InterPro" id="IPR006000">
    <property type="entry name" value="Xylulokinase"/>
</dbReference>
<evidence type="ECO:0000256" key="6">
    <source>
        <dbReference type="ARBA" id="ARBA00023277"/>
    </source>
</evidence>
<dbReference type="Pfam" id="PF02782">
    <property type="entry name" value="FGGY_C"/>
    <property type="match status" value="1"/>
</dbReference>
<dbReference type="PIRSF" id="PIRSF000538">
    <property type="entry name" value="GlpK"/>
    <property type="match status" value="1"/>
</dbReference>